<reference evidence="1 2" key="1">
    <citation type="journal article" date="2011" name="J. Bacteriol.">
        <title>Complete genome of the cellulolytic ruminal bacterium Ruminococcus albus 7.</title>
        <authorList>
            <person name="Suen G."/>
            <person name="Stevenson D.M."/>
            <person name="Bruce D.C."/>
            <person name="Chertkov O."/>
            <person name="Copeland A."/>
            <person name="Cheng J.F."/>
            <person name="Detter C."/>
            <person name="Detter J.C."/>
            <person name="Goodwin L.A."/>
            <person name="Han C.S."/>
            <person name="Hauser L.J."/>
            <person name="Ivanova N.N."/>
            <person name="Kyrpides N.C."/>
            <person name="Land M.L."/>
            <person name="Lapidus A."/>
            <person name="Lucas S."/>
            <person name="Ovchinnikova G."/>
            <person name="Pitluck S."/>
            <person name="Tapia R."/>
            <person name="Woyke T."/>
            <person name="Boyum J."/>
            <person name="Mead D."/>
            <person name="Weimer P.J."/>
        </authorList>
    </citation>
    <scope>NUCLEOTIDE SEQUENCE [LARGE SCALE GENOMIC DNA]</scope>
    <source>
        <strain evidence="2">ATCC 27210 / DSM 20455 / JCM 14654 / NCDO 2250 / 7</strain>
    </source>
</reference>
<dbReference type="EMBL" id="CP002403">
    <property type="protein sequence ID" value="ADU21185.1"/>
    <property type="molecule type" value="Genomic_DNA"/>
</dbReference>
<protein>
    <submittedName>
        <fullName evidence="1">C_GCAxxG_C_C family protein</fullName>
    </submittedName>
</protein>
<name>E6UGZ8_RUMA7</name>
<dbReference type="Proteomes" id="UP000006919">
    <property type="component" value="Chromosome"/>
</dbReference>
<dbReference type="AlphaFoldDB" id="E6UGZ8"/>
<evidence type="ECO:0000313" key="2">
    <source>
        <dbReference type="Proteomes" id="UP000006919"/>
    </source>
</evidence>
<dbReference type="NCBIfam" id="TIGR01909">
    <property type="entry name" value="C_GCAxxG_C_C"/>
    <property type="match status" value="1"/>
</dbReference>
<accession>E6UGZ8</accession>
<gene>
    <name evidence="1" type="ordered locus">Rumal_0636</name>
</gene>
<dbReference type="KEGG" id="ral:Rumal_0636"/>
<dbReference type="Pfam" id="PF09719">
    <property type="entry name" value="C_GCAxxG_C_C"/>
    <property type="match status" value="1"/>
</dbReference>
<dbReference type="OrthoDB" id="9791535at2"/>
<evidence type="ECO:0000313" key="1">
    <source>
        <dbReference type="EMBL" id="ADU21185.1"/>
    </source>
</evidence>
<organism evidence="1 2">
    <name type="scientific">Ruminococcus albus (strain ATCC 27210 / DSM 20455 / JCM 14654 / NCDO 2250 / 7)</name>
    <dbReference type="NCBI Taxonomy" id="697329"/>
    <lineage>
        <taxon>Bacteria</taxon>
        <taxon>Bacillati</taxon>
        <taxon>Bacillota</taxon>
        <taxon>Clostridia</taxon>
        <taxon>Eubacteriales</taxon>
        <taxon>Oscillospiraceae</taxon>
        <taxon>Ruminococcus</taxon>
    </lineage>
</organism>
<sequence length="157" mass="17411">MSTDHSDKACELFAGGFNCAQSVFAAFSDVTGMDKEAALKLSSGFGGGMGRLREVCGTCSAMFMVLSILYGTGENFTFDDKADHYKRIQAAAEQFKEKHGTIVCRELLQGLKVTSDPIPEQRTEKYYKVRPCIKFVKTAAEILDRYISENPPEKDKK</sequence>
<dbReference type="STRING" id="697329.Rumal_0636"/>
<dbReference type="eggNOG" id="COG1433">
    <property type="taxonomic scope" value="Bacteria"/>
</dbReference>
<dbReference type="InterPro" id="IPR010181">
    <property type="entry name" value="CGCAxxGCC_motif"/>
</dbReference>
<dbReference type="HOGENOM" id="CLU_091283_1_0_9"/>
<proteinExistence type="predicted"/>
<dbReference type="RefSeq" id="WP_013497376.1">
    <property type="nucleotide sequence ID" value="NC_014833.1"/>
</dbReference>